<evidence type="ECO:0000256" key="12">
    <source>
        <dbReference type="PIRSR" id="PIRSR001400-1"/>
    </source>
</evidence>
<dbReference type="NCBIfam" id="TIGR01060">
    <property type="entry name" value="eno"/>
    <property type="match status" value="1"/>
</dbReference>
<evidence type="ECO:0000256" key="7">
    <source>
        <dbReference type="ARBA" id="ARBA00022723"/>
    </source>
</evidence>
<dbReference type="SUPFAM" id="SSF54826">
    <property type="entry name" value="Enolase N-terminal domain-like"/>
    <property type="match status" value="1"/>
</dbReference>
<sequence>MYAQIVDLVAREVLDSRGTPTVEAEVWLDDGGHGRAIVPSGASTGKFEALELRDGDKKRFLGKGTLKAVENINEVIAPEIVGLNAFDQTAIDDALLKLDGTKNKDKLGANAILAVSMAVARAAADSIDTPLYKYLGGTNAKVLPVPFMNIVNGGKHADNNLDIQEFMIVPAGFKHFRDALRAGVEVFHHLKKLLKEGGHVTAVGDEGGFAPSFESSEEAIKYIINAIESAGYKPGEEIFIALDCAANEFLNEEKGLYTIDGKDLTPDQLIDYYIDLTERYPIISIEDPFNEEDWEAFSRLSERVGGKVQIVGDDLYVTNIERLRKGVEERASNSILIKLNQIGSVTETLDTIEYAQKRGMTCVISHRSGETEDTFIAHLAVATNSGMIKTGSASRTDRIAKYNELLRIEEELGEQAEFRGLASFYNL</sequence>
<accession>A0A7Z7LH43</accession>
<comment type="similarity">
    <text evidence="2 11">Belongs to the enolase family.</text>
</comment>
<dbReference type="SUPFAM" id="SSF51604">
    <property type="entry name" value="Enolase C-terminal domain-like"/>
    <property type="match status" value="1"/>
</dbReference>
<feature type="binding site" evidence="11 14">
    <location>
        <position position="243"/>
    </location>
    <ligand>
        <name>Mg(2+)</name>
        <dbReference type="ChEBI" id="CHEBI:18420"/>
    </ligand>
</feature>
<comment type="cofactor">
    <cofactor evidence="14">
        <name>Mg(2+)</name>
        <dbReference type="ChEBI" id="CHEBI:18420"/>
    </cofactor>
    <text evidence="14">Mg(2+) is required for catalysis and for stabilizing the dimer.</text>
</comment>
<dbReference type="SFLD" id="SFLDS00001">
    <property type="entry name" value="Enolase"/>
    <property type="match status" value="1"/>
</dbReference>
<keyword evidence="5 11" id="KW-0963">Cytoplasm</keyword>
<dbReference type="InterPro" id="IPR000941">
    <property type="entry name" value="Enolase"/>
</dbReference>
<feature type="binding site" evidence="11">
    <location>
        <position position="367"/>
    </location>
    <ligand>
        <name>(2R)-2-phosphoglycerate</name>
        <dbReference type="ChEBI" id="CHEBI:58289"/>
    </ligand>
</feature>
<dbReference type="Gene3D" id="3.20.20.120">
    <property type="entry name" value="Enolase-like C-terminal domain"/>
    <property type="match status" value="1"/>
</dbReference>
<keyword evidence="8 11" id="KW-0460">Magnesium</keyword>
<evidence type="ECO:0000313" key="17">
    <source>
        <dbReference type="EMBL" id="SSC13347.1"/>
    </source>
</evidence>
<keyword evidence="7 11" id="KW-0479">Metal-binding</keyword>
<keyword evidence="18" id="KW-1185">Reference proteome</keyword>
<evidence type="ECO:0000256" key="9">
    <source>
        <dbReference type="ARBA" id="ARBA00023152"/>
    </source>
</evidence>
<comment type="subcellular location">
    <subcellularLocation>
        <location evidence="11">Cytoplasm</location>
    </subcellularLocation>
    <subcellularLocation>
        <location evidence="11">Secreted</location>
    </subcellularLocation>
    <subcellularLocation>
        <location evidence="11">Cell surface</location>
    </subcellularLocation>
    <text evidence="11">Fractions of enolase are present in both the cytoplasm and on the cell surface.</text>
</comment>
<feature type="binding site" evidence="13">
    <location>
        <position position="165"/>
    </location>
    <ligand>
        <name>substrate</name>
    </ligand>
</feature>
<evidence type="ECO:0000313" key="18">
    <source>
        <dbReference type="Proteomes" id="UP000250796"/>
    </source>
</evidence>
<dbReference type="InterPro" id="IPR036849">
    <property type="entry name" value="Enolase-like_C_sf"/>
</dbReference>
<evidence type="ECO:0000259" key="15">
    <source>
        <dbReference type="SMART" id="SM01192"/>
    </source>
</evidence>
<dbReference type="AlphaFoldDB" id="A0A7Z7LH43"/>
<dbReference type="HAMAP" id="MF_00318">
    <property type="entry name" value="Enolase"/>
    <property type="match status" value="1"/>
</dbReference>
<feature type="binding site" evidence="11 14">
    <location>
        <position position="313"/>
    </location>
    <ligand>
        <name>Mg(2+)</name>
        <dbReference type="ChEBI" id="CHEBI:18420"/>
    </ligand>
</feature>
<comment type="function">
    <text evidence="11">Catalyzes the reversible conversion of 2-phosphoglycerate (2-PG) into phosphoenolpyruvate (PEP). It is essential for the degradation of carbohydrates via glycolysis.</text>
</comment>
<feature type="binding site" evidence="11">
    <location>
        <position position="389"/>
    </location>
    <ligand>
        <name>(2R)-2-phosphoglycerate</name>
        <dbReference type="ChEBI" id="CHEBI:58289"/>
    </ligand>
</feature>
<evidence type="ECO:0000256" key="13">
    <source>
        <dbReference type="PIRSR" id="PIRSR001400-2"/>
    </source>
</evidence>
<evidence type="ECO:0000256" key="11">
    <source>
        <dbReference type="HAMAP-Rule" id="MF_00318"/>
    </source>
</evidence>
<dbReference type="GO" id="GO:0000287">
    <property type="term" value="F:magnesium ion binding"/>
    <property type="evidence" value="ECO:0007669"/>
    <property type="project" value="UniProtKB-UniRule"/>
</dbReference>
<feature type="domain" description="Enolase C-terminal TIM barrel" evidence="15">
    <location>
        <begin position="140"/>
        <end position="426"/>
    </location>
</feature>
<dbReference type="InterPro" id="IPR020810">
    <property type="entry name" value="Enolase_C"/>
</dbReference>
<name>A0A7Z7LH43_9BACT</name>
<dbReference type="InterPro" id="IPR020809">
    <property type="entry name" value="Enolase_CS"/>
</dbReference>
<feature type="binding site" evidence="11 14">
    <location>
        <position position="286"/>
    </location>
    <ligand>
        <name>Mg(2+)</name>
        <dbReference type="ChEBI" id="CHEBI:18420"/>
    </ligand>
</feature>
<evidence type="ECO:0000256" key="1">
    <source>
        <dbReference type="ARBA" id="ARBA00005031"/>
    </source>
</evidence>
<evidence type="ECO:0000259" key="16">
    <source>
        <dbReference type="SMART" id="SM01193"/>
    </source>
</evidence>
<dbReference type="SFLD" id="SFLDG00178">
    <property type="entry name" value="enolase"/>
    <property type="match status" value="1"/>
</dbReference>
<dbReference type="Gene3D" id="3.30.390.10">
    <property type="entry name" value="Enolase-like, N-terminal domain"/>
    <property type="match status" value="1"/>
</dbReference>
<dbReference type="Pfam" id="PF03952">
    <property type="entry name" value="Enolase_N"/>
    <property type="match status" value="1"/>
</dbReference>
<keyword evidence="6 11" id="KW-0964">Secreted</keyword>
<dbReference type="UniPathway" id="UPA00109">
    <property type="reaction ID" value="UER00187"/>
</dbReference>
<dbReference type="FunFam" id="3.20.20.120:FF:000001">
    <property type="entry name" value="Enolase"/>
    <property type="match status" value="1"/>
</dbReference>
<feature type="active site" description="Proton donor" evidence="11 12">
    <location>
        <position position="206"/>
    </location>
</feature>
<dbReference type="EC" id="4.2.1.11" evidence="3 11"/>
<dbReference type="InterPro" id="IPR020811">
    <property type="entry name" value="Enolase_N"/>
</dbReference>
<dbReference type="CDD" id="cd03313">
    <property type="entry name" value="enolase"/>
    <property type="match status" value="1"/>
</dbReference>
<evidence type="ECO:0000256" key="10">
    <source>
        <dbReference type="ARBA" id="ARBA00023239"/>
    </source>
</evidence>
<feature type="domain" description="Enolase N-terminal" evidence="16">
    <location>
        <begin position="5"/>
        <end position="135"/>
    </location>
</feature>
<dbReference type="EMBL" id="LS974202">
    <property type="protein sequence ID" value="SSC13347.1"/>
    <property type="molecule type" value="Genomic_DNA"/>
</dbReference>
<dbReference type="SMART" id="SM01192">
    <property type="entry name" value="Enolase_C"/>
    <property type="match status" value="1"/>
</dbReference>
<reference evidence="17 18" key="1">
    <citation type="submission" date="2017-01" db="EMBL/GenBank/DDBJ databases">
        <authorList>
            <person name="Erauso G."/>
        </authorList>
    </citation>
    <scope>NUCLEOTIDE SEQUENCE [LARGE SCALE GENOMIC DNA]</scope>
    <source>
        <strain evidence="17">MESINF1</strain>
    </source>
</reference>
<dbReference type="GO" id="GO:0006096">
    <property type="term" value="P:glycolytic process"/>
    <property type="evidence" value="ECO:0007669"/>
    <property type="project" value="UniProtKB-UniRule"/>
</dbReference>
<dbReference type="GO" id="GO:0009986">
    <property type="term" value="C:cell surface"/>
    <property type="evidence" value="ECO:0007669"/>
    <property type="project" value="UniProtKB-SubCell"/>
</dbReference>
<proteinExistence type="inferred from homology"/>
<feature type="binding site" evidence="13">
    <location>
        <position position="313"/>
    </location>
    <ligand>
        <name>substrate</name>
    </ligand>
</feature>
<dbReference type="InterPro" id="IPR029017">
    <property type="entry name" value="Enolase-like_N"/>
</dbReference>
<comment type="pathway">
    <text evidence="1 11">Carbohydrate degradation; glycolysis; pyruvate from D-glyceraldehyde 3-phosphate: step 4/5.</text>
</comment>
<dbReference type="PANTHER" id="PTHR11902">
    <property type="entry name" value="ENOLASE"/>
    <property type="match status" value="1"/>
</dbReference>
<dbReference type="Proteomes" id="UP000250796">
    <property type="component" value="Chromosome MESINF"/>
</dbReference>
<feature type="binding site" evidence="13">
    <location>
        <begin position="365"/>
        <end position="368"/>
    </location>
    <ligand>
        <name>substrate</name>
    </ligand>
</feature>
<dbReference type="Pfam" id="PF00113">
    <property type="entry name" value="Enolase_C"/>
    <property type="match status" value="1"/>
</dbReference>
<dbReference type="SFLD" id="SFLDF00002">
    <property type="entry name" value="enolase"/>
    <property type="match status" value="1"/>
</dbReference>
<feature type="active site" description="Proton acceptor" evidence="11 12">
    <location>
        <position position="338"/>
    </location>
</feature>
<dbReference type="FunFam" id="3.30.390.10:FF:000001">
    <property type="entry name" value="Enolase"/>
    <property type="match status" value="1"/>
</dbReference>
<comment type="cofactor">
    <cofactor evidence="11">
        <name>Mg(2+)</name>
        <dbReference type="ChEBI" id="CHEBI:18420"/>
    </cofactor>
    <text evidence="11">Binds a second Mg(2+) ion via substrate during catalysis.</text>
</comment>
<evidence type="ECO:0000256" key="3">
    <source>
        <dbReference type="ARBA" id="ARBA00012058"/>
    </source>
</evidence>
<dbReference type="PANTHER" id="PTHR11902:SF1">
    <property type="entry name" value="ENOLASE"/>
    <property type="match status" value="1"/>
</dbReference>
<feature type="binding site" evidence="13">
    <location>
        <position position="156"/>
    </location>
    <ligand>
        <name>substrate</name>
    </ligand>
</feature>
<evidence type="ECO:0000256" key="2">
    <source>
        <dbReference type="ARBA" id="ARBA00009604"/>
    </source>
</evidence>
<organism evidence="17 18">
    <name type="scientific">Mesotoga infera</name>
    <dbReference type="NCBI Taxonomy" id="1236046"/>
    <lineage>
        <taxon>Bacteria</taxon>
        <taxon>Thermotogati</taxon>
        <taxon>Thermotogota</taxon>
        <taxon>Thermotogae</taxon>
        <taxon>Kosmotogales</taxon>
        <taxon>Kosmotogaceae</taxon>
        <taxon>Mesotoga</taxon>
    </lineage>
</organism>
<feature type="binding site" evidence="13">
    <location>
        <position position="286"/>
    </location>
    <ligand>
        <name>substrate</name>
    </ligand>
</feature>
<evidence type="ECO:0000256" key="14">
    <source>
        <dbReference type="PIRSR" id="PIRSR001400-3"/>
    </source>
</evidence>
<feature type="binding site" evidence="11">
    <location>
        <position position="164"/>
    </location>
    <ligand>
        <name>(2R)-2-phosphoglycerate</name>
        <dbReference type="ChEBI" id="CHEBI:58289"/>
    </ligand>
</feature>
<dbReference type="SMART" id="SM01193">
    <property type="entry name" value="Enolase_N"/>
    <property type="match status" value="1"/>
</dbReference>
<feature type="binding site" evidence="13">
    <location>
        <position position="389"/>
    </location>
    <ligand>
        <name>substrate</name>
    </ligand>
</feature>
<feature type="binding site" evidence="11">
    <location>
        <position position="368"/>
    </location>
    <ligand>
        <name>(2R)-2-phosphoglycerate</name>
        <dbReference type="ChEBI" id="CHEBI:58289"/>
    </ligand>
</feature>
<dbReference type="GO" id="GO:0005576">
    <property type="term" value="C:extracellular region"/>
    <property type="evidence" value="ECO:0007669"/>
    <property type="project" value="UniProtKB-SubCell"/>
</dbReference>
<feature type="binding site" evidence="11">
    <location>
        <position position="338"/>
    </location>
    <ligand>
        <name>(2R)-2-phosphoglycerate</name>
        <dbReference type="ChEBI" id="CHEBI:58289"/>
    </ligand>
</feature>
<evidence type="ECO:0000256" key="8">
    <source>
        <dbReference type="ARBA" id="ARBA00022842"/>
    </source>
</evidence>
<dbReference type="PRINTS" id="PR00148">
    <property type="entry name" value="ENOLASE"/>
</dbReference>
<keyword evidence="9 11" id="KW-0324">Glycolysis</keyword>
<dbReference type="PIRSF" id="PIRSF001400">
    <property type="entry name" value="Enolase"/>
    <property type="match status" value="1"/>
</dbReference>
<keyword evidence="10 11" id="KW-0456">Lyase</keyword>
<dbReference type="GO" id="GO:0000015">
    <property type="term" value="C:phosphopyruvate hydratase complex"/>
    <property type="evidence" value="ECO:0007669"/>
    <property type="project" value="InterPro"/>
</dbReference>
<dbReference type="RefSeq" id="WP_169699501.1">
    <property type="nucleotide sequence ID" value="NZ_LS974202.1"/>
</dbReference>
<dbReference type="KEGG" id="minf:MESINF_1903"/>
<evidence type="ECO:0000256" key="4">
    <source>
        <dbReference type="ARBA" id="ARBA00017068"/>
    </source>
</evidence>
<comment type="catalytic activity">
    <reaction evidence="11">
        <text>(2R)-2-phosphoglycerate = phosphoenolpyruvate + H2O</text>
        <dbReference type="Rhea" id="RHEA:10164"/>
        <dbReference type="ChEBI" id="CHEBI:15377"/>
        <dbReference type="ChEBI" id="CHEBI:58289"/>
        <dbReference type="ChEBI" id="CHEBI:58702"/>
        <dbReference type="EC" id="4.2.1.11"/>
    </reaction>
</comment>
<evidence type="ECO:0000256" key="5">
    <source>
        <dbReference type="ARBA" id="ARBA00022490"/>
    </source>
</evidence>
<gene>
    <name evidence="11 17" type="primary">eno</name>
    <name evidence="17" type="ORF">MESINF_1903</name>
</gene>
<evidence type="ECO:0000256" key="6">
    <source>
        <dbReference type="ARBA" id="ARBA00022525"/>
    </source>
</evidence>
<dbReference type="GO" id="GO:0004634">
    <property type="term" value="F:phosphopyruvate hydratase activity"/>
    <property type="evidence" value="ECO:0007669"/>
    <property type="project" value="UniProtKB-UniRule"/>
</dbReference>
<protein>
    <recommendedName>
        <fullName evidence="4 11">Enolase</fullName>
        <ecNumber evidence="3 11">4.2.1.11</ecNumber>
    </recommendedName>
    <alternativeName>
        <fullName evidence="11">2-phospho-D-glycerate hydro-lyase</fullName>
    </alternativeName>
    <alternativeName>
        <fullName evidence="11">2-phosphoglycerate dehydratase</fullName>
    </alternativeName>
</protein>
<dbReference type="PROSITE" id="PS00164">
    <property type="entry name" value="ENOLASE"/>
    <property type="match status" value="1"/>
</dbReference>